<name>A0ABM8RFT6_9BACT</name>
<gene>
    <name evidence="1" type="ORF">NSPZN2_30147</name>
</gene>
<comment type="caution">
    <text evidence="1">The sequence shown here is derived from an EMBL/GenBank/DDBJ whole genome shotgun (WGS) entry which is preliminary data.</text>
</comment>
<keyword evidence="2" id="KW-1185">Reference proteome</keyword>
<reference evidence="1 2" key="1">
    <citation type="submission" date="2021-02" db="EMBL/GenBank/DDBJ databases">
        <authorList>
            <person name="Han P."/>
        </authorList>
    </citation>
    <scope>NUCLEOTIDE SEQUENCE [LARGE SCALE GENOMIC DNA]</scope>
    <source>
        <strain evidence="1">Candidatus Nitrospira sp. ZN2</strain>
    </source>
</reference>
<dbReference type="SUPFAM" id="SSF54523">
    <property type="entry name" value="Pili subunits"/>
    <property type="match status" value="1"/>
</dbReference>
<evidence type="ECO:0000313" key="2">
    <source>
        <dbReference type="Proteomes" id="UP000675880"/>
    </source>
</evidence>
<evidence type="ECO:0000313" key="1">
    <source>
        <dbReference type="EMBL" id="CAE6750499.1"/>
    </source>
</evidence>
<protein>
    <submittedName>
        <fullName evidence="1">Uncharacterized protein</fullName>
    </submittedName>
</protein>
<dbReference type="Proteomes" id="UP000675880">
    <property type="component" value="Unassembled WGS sequence"/>
</dbReference>
<proteinExistence type="predicted"/>
<organism evidence="1 2">
    <name type="scientific">Nitrospira defluvii</name>
    <dbReference type="NCBI Taxonomy" id="330214"/>
    <lineage>
        <taxon>Bacteria</taxon>
        <taxon>Pseudomonadati</taxon>
        <taxon>Nitrospirota</taxon>
        <taxon>Nitrospiria</taxon>
        <taxon>Nitrospirales</taxon>
        <taxon>Nitrospiraceae</taxon>
        <taxon>Nitrospira</taxon>
    </lineage>
</organism>
<dbReference type="RefSeq" id="WP_213042350.1">
    <property type="nucleotide sequence ID" value="NZ_CAJNBJ010000016.1"/>
</dbReference>
<accession>A0ABM8RFT6</accession>
<dbReference type="EMBL" id="CAJNBJ010000016">
    <property type="protein sequence ID" value="CAE6750499.1"/>
    <property type="molecule type" value="Genomic_DNA"/>
</dbReference>
<dbReference type="InterPro" id="IPR045584">
    <property type="entry name" value="Pilin-like"/>
</dbReference>
<sequence length="320" mass="35142">MNPTSSRSAAKRIAGQILCGVALLAGASGLLHVLDQERTAVARAEQLAYLPKGDYLKLAVLGYRQVVADLIWLQAVQHIGAKRDTQLGYTWTYHAVDVLTDLDPTFVPPYQATGLFLGVLVGRHEEGVAILGKGMQHNPGSWQLPFLAGYISYYERCDPAAGGEFFRMAARVPGAPAYLPQLAARMTVESGNPAAALEFLDRFSRSVADERVREALFRRMKEIVQEQDLRLLEESISRYRARYGQAPGKLEDLMLRGIITRLPVDPLGGQYELNNLTGAVTASSTRERLRIHEKVACRLGGAAQPWKGTGSMETPLPIVQ</sequence>